<keyword evidence="6" id="KW-0106">Calcium</keyword>
<dbReference type="InterPro" id="IPR006585">
    <property type="entry name" value="FTP1"/>
</dbReference>
<dbReference type="EMBL" id="GHBY01000401">
    <property type="protein sequence ID" value="MUP40578.1"/>
    <property type="molecule type" value="Transcribed_RNA"/>
</dbReference>
<dbReference type="GO" id="GO:0010185">
    <property type="term" value="P:regulation of cellular defense response"/>
    <property type="evidence" value="ECO:0007669"/>
    <property type="project" value="UniProtKB-ARBA"/>
</dbReference>
<dbReference type="AlphaFoldDB" id="A0A646QD80"/>
<dbReference type="InterPro" id="IPR051941">
    <property type="entry name" value="BG_Antigen-Binding_Lectin"/>
</dbReference>
<protein>
    <submittedName>
        <fullName evidence="9">Fucolectin</fullName>
    </submittedName>
</protein>
<evidence type="ECO:0000256" key="4">
    <source>
        <dbReference type="ARBA" id="ARBA00022723"/>
    </source>
</evidence>
<sequence length="571" mass="66112">MPVKCSKRLLGKSIITYLYRHCELDHSVTCKSKERVDYKIFHCRIKPIGYEVPNIAEWKQTRQSYTDEGGIPSFANDEHISKTISNNSLTLCSYAREEDHNPWWRVDLEYEYIVVYIAIFNNEDHQGYLHDIEIRVGNYDIDEDYLDFRQGNPLCKNFRNETLPSGWNFMKCDHPLIGKYVSIEIAKRCDKDLKGCYPQSDTETNKLILCEVHVYGSRFGISGKSYEYMVPHHPSTMTNDDKNYLLKMGKLGIFSDEMENLNLNWWILTIKLGVIVVTKVKLVVDNAHSTEELEEIPLEILVGFPHIKIERSYFYGPFNTTTTWFAGKGNRTIVEEGQWKAITIHGKYHSIGRYITIIAPGDCKNGLCDSKQAMKIVEVEIGIQTIFKFSSESVKGTQFKWGSGELIVADLLEERKNLIAVFRKPICTHTSAMHTYPWWQAKFYREVIVENVTIWNTKDNSSELLRDIEIRVGTDEIRIFEDEALEKNQICYKGETLVKLKNALTCYQSLFGSYLTIQIVPKDPLLNPYNILTLCKVEVYGKQIRIDRMKVIPPTLTNNRSVVYSSQPESR</sequence>
<evidence type="ECO:0000256" key="1">
    <source>
        <dbReference type="ARBA" id="ARBA00002219"/>
    </source>
</evidence>
<organism evidence="9">
    <name type="scientific">Hemiscolopendra marginata</name>
    <dbReference type="NCBI Taxonomy" id="943146"/>
    <lineage>
        <taxon>Eukaryota</taxon>
        <taxon>Metazoa</taxon>
        <taxon>Ecdysozoa</taxon>
        <taxon>Arthropoda</taxon>
        <taxon>Myriapoda</taxon>
        <taxon>Chilopoda</taxon>
        <taxon>Pleurostigmophora</taxon>
        <taxon>Scolopendromorpha</taxon>
        <taxon>Scolopendridae</taxon>
        <taxon>Hemiscolopendra</taxon>
    </lineage>
</organism>
<dbReference type="PANTHER" id="PTHR45713">
    <property type="entry name" value="FTP DOMAIN-CONTAINING PROTEIN"/>
    <property type="match status" value="1"/>
</dbReference>
<keyword evidence="7" id="KW-1015">Disulfide bond</keyword>
<keyword evidence="5" id="KW-0430">Lectin</keyword>
<dbReference type="GO" id="GO:0046872">
    <property type="term" value="F:metal ion binding"/>
    <property type="evidence" value="ECO:0007669"/>
    <property type="project" value="UniProtKB-KW"/>
</dbReference>
<evidence type="ECO:0000256" key="5">
    <source>
        <dbReference type="ARBA" id="ARBA00022734"/>
    </source>
</evidence>
<dbReference type="InterPro" id="IPR008979">
    <property type="entry name" value="Galactose-bd-like_sf"/>
</dbReference>
<evidence type="ECO:0000256" key="2">
    <source>
        <dbReference type="ARBA" id="ARBA00010147"/>
    </source>
</evidence>
<evidence type="ECO:0000256" key="7">
    <source>
        <dbReference type="ARBA" id="ARBA00023157"/>
    </source>
</evidence>
<evidence type="ECO:0000256" key="3">
    <source>
        <dbReference type="ARBA" id="ARBA00011233"/>
    </source>
</evidence>
<evidence type="ECO:0000256" key="6">
    <source>
        <dbReference type="ARBA" id="ARBA00022837"/>
    </source>
</evidence>
<feature type="domain" description="Fucolectin tachylectin-4 pentraxin-1" evidence="8">
    <location>
        <begin position="52"/>
        <end position="222"/>
    </location>
</feature>
<evidence type="ECO:0000259" key="8">
    <source>
        <dbReference type="SMART" id="SM00607"/>
    </source>
</evidence>
<reference evidence="9" key="1">
    <citation type="submission" date="2018-11" db="EMBL/GenBank/DDBJ databases">
        <title>Venom-gland transcriptomics and venom proteomics of the Florida green centipede (Hemiscolopendra marginata) reveal sex-based variation in a centipede venom.</title>
        <authorList>
            <person name="Nystrom G.S."/>
            <person name="Ward M.J."/>
            <person name="Ellsworth S.A."/>
            <person name="Rokyta D.R."/>
        </authorList>
    </citation>
    <scope>NUCLEOTIDE SEQUENCE</scope>
    <source>
        <tissue evidence="9">Venom gland</tissue>
    </source>
</reference>
<dbReference type="SUPFAM" id="SSF49785">
    <property type="entry name" value="Galactose-binding domain-like"/>
    <property type="match status" value="2"/>
</dbReference>
<proteinExistence type="inferred from homology"/>
<name>A0A646QD80_9MYRI</name>
<keyword evidence="4" id="KW-0479">Metal-binding</keyword>
<dbReference type="GO" id="GO:0001868">
    <property type="term" value="P:regulation of complement activation, lectin pathway"/>
    <property type="evidence" value="ECO:0007669"/>
    <property type="project" value="UniProtKB-ARBA"/>
</dbReference>
<dbReference type="Gene3D" id="2.60.120.260">
    <property type="entry name" value="Galactose-binding domain-like"/>
    <property type="match status" value="2"/>
</dbReference>
<accession>A0A646QD80</accession>
<comment type="similarity">
    <text evidence="2">Belongs to the fucolectin family.</text>
</comment>
<comment type="function">
    <text evidence="1">Acts as a defensive agent. Recognizes blood group fucosylated oligosaccharides including A, B, H and Lewis B-type antigens. Does not recognize Lewis A antigen and has low affinity for monovalent haptens.</text>
</comment>
<dbReference type="PANTHER" id="PTHR45713:SF6">
    <property type="entry name" value="F5_8 TYPE C DOMAIN-CONTAINING PROTEIN"/>
    <property type="match status" value="1"/>
</dbReference>
<evidence type="ECO:0000313" key="9">
    <source>
        <dbReference type="EMBL" id="MUP40578.1"/>
    </source>
</evidence>
<dbReference type="SMART" id="SM00607">
    <property type="entry name" value="FTP"/>
    <property type="match status" value="1"/>
</dbReference>
<comment type="subunit">
    <text evidence="3">Homotrimer.</text>
</comment>
<dbReference type="GO" id="GO:0042806">
    <property type="term" value="F:fucose binding"/>
    <property type="evidence" value="ECO:0007669"/>
    <property type="project" value="UniProtKB-ARBA"/>
</dbReference>